<evidence type="ECO:0000313" key="3">
    <source>
        <dbReference type="Proteomes" id="UP001396334"/>
    </source>
</evidence>
<dbReference type="SUPFAM" id="SSF56672">
    <property type="entry name" value="DNA/RNA polymerases"/>
    <property type="match status" value="1"/>
</dbReference>
<organism evidence="2 3">
    <name type="scientific">Hibiscus sabdariffa</name>
    <name type="common">roselle</name>
    <dbReference type="NCBI Taxonomy" id="183260"/>
    <lineage>
        <taxon>Eukaryota</taxon>
        <taxon>Viridiplantae</taxon>
        <taxon>Streptophyta</taxon>
        <taxon>Embryophyta</taxon>
        <taxon>Tracheophyta</taxon>
        <taxon>Spermatophyta</taxon>
        <taxon>Magnoliopsida</taxon>
        <taxon>eudicotyledons</taxon>
        <taxon>Gunneridae</taxon>
        <taxon>Pentapetalae</taxon>
        <taxon>rosids</taxon>
        <taxon>malvids</taxon>
        <taxon>Malvales</taxon>
        <taxon>Malvaceae</taxon>
        <taxon>Malvoideae</taxon>
        <taxon>Hibiscus</taxon>
    </lineage>
</organism>
<protein>
    <submittedName>
        <fullName evidence="2">Uncharacterized protein</fullName>
    </submittedName>
</protein>
<reference evidence="2 3" key="1">
    <citation type="journal article" date="2024" name="G3 (Bethesda)">
        <title>Genome assembly of Hibiscus sabdariffa L. provides insights into metabolisms of medicinal natural products.</title>
        <authorList>
            <person name="Kim T."/>
        </authorList>
    </citation>
    <scope>NUCLEOTIDE SEQUENCE [LARGE SCALE GENOMIC DNA]</scope>
    <source>
        <strain evidence="2">TK-2024</strain>
        <tissue evidence="2">Old leaves</tissue>
    </source>
</reference>
<proteinExistence type="predicted"/>
<keyword evidence="1" id="KW-0812">Transmembrane</keyword>
<comment type="caution">
    <text evidence="2">The sequence shown here is derived from an EMBL/GenBank/DDBJ whole genome shotgun (WGS) entry which is preliminary data.</text>
</comment>
<sequence>MRKLTTKDPDLQGELYLFSAEATVDTVLHQLQPLLLEFQGIFAEPKQLPPSRSHDHAITLKPESQPINLRSYSFLYHQKLEVEKQISELLAASIIQDSRKAIVAFQSLKDAMSRASVLALPNFSKSFNLEMDASIRETYYNNSKGLDKAIEEAKKDWTYAKRVLKVHGKVYMGSTGGLRTQLLKILYDSPLRKHSDYCSFGINCLCLYFFYASASIFCFKRMTKGMSRIETTGPALAEISAGIQVSTERLAVLMAYV</sequence>
<dbReference type="Gene3D" id="3.10.10.10">
    <property type="entry name" value="HIV Type 1 Reverse Transcriptase, subunit A, domain 1"/>
    <property type="match status" value="1"/>
</dbReference>
<keyword evidence="1" id="KW-0472">Membrane</keyword>
<name>A0ABR2PPX1_9ROSI</name>
<evidence type="ECO:0000256" key="1">
    <source>
        <dbReference type="SAM" id="Phobius"/>
    </source>
</evidence>
<dbReference type="Proteomes" id="UP001396334">
    <property type="component" value="Unassembled WGS sequence"/>
</dbReference>
<feature type="transmembrane region" description="Helical" evidence="1">
    <location>
        <begin position="200"/>
        <end position="219"/>
    </location>
</feature>
<keyword evidence="3" id="KW-1185">Reference proteome</keyword>
<keyword evidence="1" id="KW-1133">Transmembrane helix</keyword>
<accession>A0ABR2PPX1</accession>
<dbReference type="InterPro" id="IPR043502">
    <property type="entry name" value="DNA/RNA_pol_sf"/>
</dbReference>
<dbReference type="EMBL" id="JBBPBN010000054">
    <property type="protein sequence ID" value="KAK8990362.1"/>
    <property type="molecule type" value="Genomic_DNA"/>
</dbReference>
<gene>
    <name evidence="2" type="ORF">V6N11_009065</name>
</gene>
<evidence type="ECO:0000313" key="2">
    <source>
        <dbReference type="EMBL" id="KAK8990362.1"/>
    </source>
</evidence>